<dbReference type="AlphaFoldDB" id="A0A1J1IHB9"/>
<reference evidence="1 2" key="1">
    <citation type="submission" date="2015-04" db="EMBL/GenBank/DDBJ databases">
        <authorList>
            <person name="Syromyatnikov M.Y."/>
            <person name="Popov V.N."/>
        </authorList>
    </citation>
    <scope>NUCLEOTIDE SEQUENCE [LARGE SCALE GENOMIC DNA]</scope>
</reference>
<proteinExistence type="predicted"/>
<protein>
    <submittedName>
        <fullName evidence="1">CLUMA_CG012956, isoform A</fullName>
    </submittedName>
</protein>
<keyword evidence="2" id="KW-1185">Reference proteome</keyword>
<dbReference type="EMBL" id="CVRI01000051">
    <property type="protein sequence ID" value="CRK99645.1"/>
    <property type="molecule type" value="Genomic_DNA"/>
</dbReference>
<accession>A0A1J1IHB9</accession>
<dbReference type="OrthoDB" id="160374at2759"/>
<gene>
    <name evidence="1" type="ORF">CLUMA_CG012956</name>
</gene>
<sequence>MNFEKEIKSYMKLQDNRSQKDNITFLIKLWKSPNLKCLSKYDIILQYFVKNLLTNLEDEDVLIEVGRFLSLKHPPNSIRNETKKSFVKAFRSILKDNPKLVLLEMSLDVISHESLKDFFKDNLELYFKFTVIILNSFKKITTEELDEATYVNIYTKIIREINFFSNLEGFQDNFLNLILAPLNEIVSCFPTSTTPSFRDLLWRIIFNENTELNSNLEVFNRDLNQNCLEIILECFLSINKFKTGEILKVLKIIYKNISAETDNELEFLNQTQTIFKLLLSQGIELHLLKRQDKEFFDKWETKIFSSMEEVKNSMEFCDYLGMLETFIACDAFLFSNHIFGIVVDCMIREKSTPIEMSQFEQMFALSINIYAKNFDMFLKKLLKTFDEKLDSVKVLKKRKRKSATNSNVSPKKQKLSNLNAVDIDEEWKEISDFLPISIREKFSIIISGLNAALVLKVWDLLCNFLSENLMRLKECGKVNDNYLIKIDFACFLFSELLNAGRIHEQLAIKVKDVTQTLNDFESLMKKFYDVAVNIEYNNRIVNSLLRMSCSYENFLMLYLYHHKISNEKLEISSLFTESHKKFESEWNIIQQRVRNFGENTEKNNLNVLIIKLYQKNQLFGNLENHLSEDISAVFKDGKQVEFLLKRSDTRFSFINLLKKKEIDSLVKFLLILEDEKLKESIFAIMTQNQALFESCVGDLLECIDGDTIQEVLKILHELPLDSLSDDNKKEVFRILLDHEHEAIEKVLEKLFKNESFKNFFKYFSMKEIIDKLSDIRRFEKIFVLILNNTAKRMNEDTLKNYKWIIESKKPELVEIFGEVILSTSISDTPEYIKDFKINFISTMIQTCTQNDFIENNKKITLISKLYNETHQKLSESTKSKFETILEQILITSTAKSSTAEHLNFLLAMDIKNLNLSDEMKKKIIDALLVFLKSLILQKMSSNSVCEMDYEEKILKTLKIFEGCQQESYFDTLRKVSNDNLVTTSNITIKPSEMEFNDFFKFGTVLGEALFLIANVRRDYFKSRIVQYFEVYIHFLELIYFYKNDDIFHDDANAEGDVLLLLQLAHQTENILNMIFKTHESMLKNISPFIASSVVNILVKNPKSLSINNKFKRSIRNVCCQLLSTFDDNIQKHVYSVADEMSREIYDNLFMDIHRKS</sequence>
<dbReference type="STRING" id="568069.A0A1J1IHB9"/>
<dbReference type="Proteomes" id="UP000183832">
    <property type="component" value="Unassembled WGS sequence"/>
</dbReference>
<evidence type="ECO:0000313" key="1">
    <source>
        <dbReference type="EMBL" id="CRK99645.1"/>
    </source>
</evidence>
<name>A0A1J1IHB9_9DIPT</name>
<evidence type="ECO:0000313" key="2">
    <source>
        <dbReference type="Proteomes" id="UP000183832"/>
    </source>
</evidence>
<organism evidence="1 2">
    <name type="scientific">Clunio marinus</name>
    <dbReference type="NCBI Taxonomy" id="568069"/>
    <lineage>
        <taxon>Eukaryota</taxon>
        <taxon>Metazoa</taxon>
        <taxon>Ecdysozoa</taxon>
        <taxon>Arthropoda</taxon>
        <taxon>Hexapoda</taxon>
        <taxon>Insecta</taxon>
        <taxon>Pterygota</taxon>
        <taxon>Neoptera</taxon>
        <taxon>Endopterygota</taxon>
        <taxon>Diptera</taxon>
        <taxon>Nematocera</taxon>
        <taxon>Chironomoidea</taxon>
        <taxon>Chironomidae</taxon>
        <taxon>Clunio</taxon>
    </lineage>
</organism>